<evidence type="ECO:0000256" key="1">
    <source>
        <dbReference type="ARBA" id="ARBA00023235"/>
    </source>
</evidence>
<dbReference type="InterPro" id="IPR050417">
    <property type="entry name" value="Sugar_Epim/Isomerase"/>
</dbReference>
<dbReference type="Pfam" id="PF01261">
    <property type="entry name" value="AP_endonuc_2"/>
    <property type="match status" value="1"/>
</dbReference>
<dbReference type="PANTHER" id="PTHR43489:SF7">
    <property type="entry name" value="3-DEHYDRO-D-GULOSIDE 4-EPIMERASE-RELATED"/>
    <property type="match status" value="1"/>
</dbReference>
<dbReference type="AlphaFoldDB" id="A0A0U9HDQ3"/>
<accession>A0A0U9HDQ3</accession>
<dbReference type="RefSeq" id="WP_059032241.1">
    <property type="nucleotide sequence ID" value="NZ_DF977000.1"/>
</dbReference>
<keyword evidence="4" id="KW-1185">Reference proteome</keyword>
<dbReference type="EMBL" id="DF977000">
    <property type="protein sequence ID" value="GAQ24946.1"/>
    <property type="molecule type" value="Genomic_DNA"/>
</dbReference>
<dbReference type="STRING" id="224999.GCA_001485475_00955"/>
<feature type="domain" description="Xylose isomerase-like TIM barrel" evidence="2">
    <location>
        <begin position="21"/>
        <end position="262"/>
    </location>
</feature>
<organism evidence="3">
    <name type="scientific">Tepidanaerobacter syntrophicus</name>
    <dbReference type="NCBI Taxonomy" id="224999"/>
    <lineage>
        <taxon>Bacteria</taxon>
        <taxon>Bacillati</taxon>
        <taxon>Bacillota</taxon>
        <taxon>Clostridia</taxon>
        <taxon>Thermosediminibacterales</taxon>
        <taxon>Tepidanaerobacteraceae</taxon>
        <taxon>Tepidanaerobacter</taxon>
    </lineage>
</organism>
<sequence length="273" mass="31079">MKLATQDKPFYSSEIEQKLLEIRDMGFDAFEIDGAYLIEKFDKVEAAVRNTSVDISSVCGGYRGWIGDFNEERRMQAISDIENILKRAGSIGAKGIVVPAAWGMFSLRLPPMVPPRSPEEDRYVLLDSLKRLDNIAGSTGTAIFLEPLNRYEDHMINTLETAKQLICDGGFKNVKITADFFHMNIEEKNIAESILKYKEFIGHVHIADSHRYQPGDGHLDFVEGFRALLDIDYKGYMAFECRVLGENPAEEYKKSVEYIKECIARARWSKCKN</sequence>
<dbReference type="OrthoDB" id="9786584at2"/>
<keyword evidence="1 3" id="KW-0413">Isomerase</keyword>
<dbReference type="SUPFAM" id="SSF51658">
    <property type="entry name" value="Xylose isomerase-like"/>
    <property type="match status" value="1"/>
</dbReference>
<dbReference type="InterPro" id="IPR036237">
    <property type="entry name" value="Xyl_isomerase-like_sf"/>
</dbReference>
<name>A0A0U9HDQ3_9FIRM</name>
<proteinExistence type="predicted"/>
<dbReference type="PANTHER" id="PTHR43489">
    <property type="entry name" value="ISOMERASE"/>
    <property type="match status" value="1"/>
</dbReference>
<gene>
    <name evidence="3" type="ORF">TSYNT_6331</name>
</gene>
<dbReference type="Gene3D" id="3.20.20.150">
    <property type="entry name" value="Divalent-metal-dependent TIM barrel enzymes"/>
    <property type="match status" value="1"/>
</dbReference>
<dbReference type="InterPro" id="IPR013022">
    <property type="entry name" value="Xyl_isomerase-like_TIM-brl"/>
</dbReference>
<evidence type="ECO:0000313" key="3">
    <source>
        <dbReference type="EMBL" id="GAQ24946.1"/>
    </source>
</evidence>
<reference evidence="3" key="1">
    <citation type="journal article" date="2016" name="Genome Announc.">
        <title>Draft Genome Sequence of the Syntrophic Lactate-Degrading Bacterium Tepidanaerobacter syntrophicus JLT.</title>
        <authorList>
            <person name="Matsuura N."/>
            <person name="Ohashi A."/>
            <person name="Tourlousse D.M."/>
            <person name="Sekiguchi Y."/>
        </authorList>
    </citation>
    <scope>NUCLEOTIDE SEQUENCE [LARGE SCALE GENOMIC DNA]</scope>
    <source>
        <strain evidence="3">JL</strain>
    </source>
</reference>
<dbReference type="GO" id="GO:0016853">
    <property type="term" value="F:isomerase activity"/>
    <property type="evidence" value="ECO:0007669"/>
    <property type="project" value="UniProtKB-KW"/>
</dbReference>
<evidence type="ECO:0000313" key="4">
    <source>
        <dbReference type="Proteomes" id="UP000062160"/>
    </source>
</evidence>
<evidence type="ECO:0000259" key="2">
    <source>
        <dbReference type="Pfam" id="PF01261"/>
    </source>
</evidence>
<protein>
    <submittedName>
        <fullName evidence="3">Sugar phosphate isomerase</fullName>
    </submittedName>
</protein>
<dbReference type="Proteomes" id="UP000062160">
    <property type="component" value="Unassembled WGS sequence"/>
</dbReference>